<name>A0AAN7NWA4_MYCAM</name>
<protein>
    <submittedName>
        <fullName evidence="1">Uncharacterized protein</fullName>
    </submittedName>
</protein>
<feature type="non-terminal residue" evidence="1">
    <location>
        <position position="138"/>
    </location>
</feature>
<dbReference type="EMBL" id="JAUNZN010000001">
    <property type="protein sequence ID" value="KAK4832046.1"/>
    <property type="molecule type" value="Genomic_DNA"/>
</dbReference>
<gene>
    <name evidence="1" type="ORF">QYF61_020561</name>
</gene>
<reference evidence="1 2" key="1">
    <citation type="journal article" date="2023" name="J. Hered.">
        <title>Chromosome-level genome of the wood stork (Mycteria americana) provides insight into avian chromosome evolution.</title>
        <authorList>
            <person name="Flamio R. Jr."/>
            <person name="Ramstad K.M."/>
        </authorList>
    </citation>
    <scope>NUCLEOTIDE SEQUENCE [LARGE SCALE GENOMIC DNA]</scope>
    <source>
        <strain evidence="1">JAX WOST 10</strain>
    </source>
</reference>
<evidence type="ECO:0000313" key="2">
    <source>
        <dbReference type="Proteomes" id="UP001333110"/>
    </source>
</evidence>
<keyword evidence="2" id="KW-1185">Reference proteome</keyword>
<organism evidence="1 2">
    <name type="scientific">Mycteria americana</name>
    <name type="common">Wood stork</name>
    <dbReference type="NCBI Taxonomy" id="33587"/>
    <lineage>
        <taxon>Eukaryota</taxon>
        <taxon>Metazoa</taxon>
        <taxon>Chordata</taxon>
        <taxon>Craniata</taxon>
        <taxon>Vertebrata</taxon>
        <taxon>Euteleostomi</taxon>
        <taxon>Archelosauria</taxon>
        <taxon>Archosauria</taxon>
        <taxon>Dinosauria</taxon>
        <taxon>Saurischia</taxon>
        <taxon>Theropoda</taxon>
        <taxon>Coelurosauria</taxon>
        <taxon>Aves</taxon>
        <taxon>Neognathae</taxon>
        <taxon>Neoaves</taxon>
        <taxon>Aequornithes</taxon>
        <taxon>Ciconiiformes</taxon>
        <taxon>Ciconiidae</taxon>
        <taxon>Mycteria</taxon>
    </lineage>
</organism>
<dbReference type="Proteomes" id="UP001333110">
    <property type="component" value="Unassembled WGS sequence"/>
</dbReference>
<sequence>MWFSGGLGSVRLMVGLDDLKGLFQPKRFFARLRDRANSGNVYIIFSKDPVSTKPDNSGEGSLRVGEEPFLISWPPKADPFAGYHRDLPFVPQSIARWCYFTIEPAFTQQNCGFAHSHTEKLWCSHLRTPKFTWAMKIP</sequence>
<dbReference type="AlphaFoldDB" id="A0AAN7NWA4"/>
<evidence type="ECO:0000313" key="1">
    <source>
        <dbReference type="EMBL" id="KAK4832046.1"/>
    </source>
</evidence>
<accession>A0AAN7NWA4</accession>
<proteinExistence type="predicted"/>
<comment type="caution">
    <text evidence="1">The sequence shown here is derived from an EMBL/GenBank/DDBJ whole genome shotgun (WGS) entry which is preliminary data.</text>
</comment>